<evidence type="ECO:0000313" key="4">
    <source>
        <dbReference type="EMBL" id="KAH7024654.1"/>
    </source>
</evidence>
<reference evidence="4" key="1">
    <citation type="journal article" date="2021" name="Nat. Commun.">
        <title>Genetic determinants of endophytism in the Arabidopsis root mycobiome.</title>
        <authorList>
            <person name="Mesny F."/>
            <person name="Miyauchi S."/>
            <person name="Thiergart T."/>
            <person name="Pickel B."/>
            <person name="Atanasova L."/>
            <person name="Karlsson M."/>
            <person name="Huettel B."/>
            <person name="Barry K.W."/>
            <person name="Haridas S."/>
            <person name="Chen C."/>
            <person name="Bauer D."/>
            <person name="Andreopoulos W."/>
            <person name="Pangilinan J."/>
            <person name="LaButti K."/>
            <person name="Riley R."/>
            <person name="Lipzen A."/>
            <person name="Clum A."/>
            <person name="Drula E."/>
            <person name="Henrissat B."/>
            <person name="Kohler A."/>
            <person name="Grigoriev I.V."/>
            <person name="Martin F.M."/>
            <person name="Hacquard S."/>
        </authorList>
    </citation>
    <scope>NUCLEOTIDE SEQUENCE</scope>
    <source>
        <strain evidence="4">MPI-CAGE-CH-0230</strain>
    </source>
</reference>
<accession>A0A9P9BL91</accession>
<dbReference type="GeneID" id="70192245"/>
<evidence type="ECO:0000256" key="2">
    <source>
        <dbReference type="SAM" id="MobiDB-lite"/>
    </source>
</evidence>
<keyword evidence="5" id="KW-1185">Reference proteome</keyword>
<sequence length="527" mass="57961">MARGHTKSRFGCRECKQRHIKCDESKPGCVNCITVKRQCSFLSLSSATSLPAQQWTSPTPIHACSPPSSSRTSRQHEQPRVPGSTSHRNEAPSQTPSSAYDTPISSSSHASADETLPDDYFTLTHLRLLHHYQTELSDLLIAQQPQAAPMLRYMVSSAMGAPFLMDQVLSMAAAHKCTTTCLDSLMASTERPVSASQPDYFVEASMLQSRSMRKFHVAREALGGDAFFHRQPLEILSFSVLVSHSALFFACAAATRYYFYNSDAAPGTRDSTAASSTSQRNNNITFGVVLDEFDTCYMVHSGMADVARQVIPLVDADVRNEMFSFAGRSILVDKENPKASTPRQTDLDKQGYASPSTTPSSSSSMDVDTRANDAIPPLDLLESLVAIASTPSSASSSASLFAGFSAYANQSQDPRHLLTYRTTLDVLLKEYRDAATDDGSRPRSQRYLSATQHFLVRSPPQYRELLAQRRPEALVIFAYYAVLMHRAGDYWGIGSLAGGVLVTGIEGYLGGFWRRWLEWPVAQVGRQ</sequence>
<dbReference type="SUPFAM" id="SSF57701">
    <property type="entry name" value="Zn2/Cys6 DNA-binding domain"/>
    <property type="match status" value="1"/>
</dbReference>
<dbReference type="InterPro" id="IPR001138">
    <property type="entry name" value="Zn2Cys6_DnaBD"/>
</dbReference>
<dbReference type="EMBL" id="JAGTJQ010000009">
    <property type="protein sequence ID" value="KAH7024654.1"/>
    <property type="molecule type" value="Genomic_DNA"/>
</dbReference>
<dbReference type="SMART" id="SM00066">
    <property type="entry name" value="GAL4"/>
    <property type="match status" value="1"/>
</dbReference>
<keyword evidence="1" id="KW-0539">Nucleus</keyword>
<dbReference type="PANTHER" id="PTHR47657">
    <property type="entry name" value="STEROL REGULATORY ELEMENT-BINDING PROTEIN ECM22"/>
    <property type="match status" value="1"/>
</dbReference>
<dbReference type="GO" id="GO:0000981">
    <property type="term" value="F:DNA-binding transcription factor activity, RNA polymerase II-specific"/>
    <property type="evidence" value="ECO:0007669"/>
    <property type="project" value="InterPro"/>
</dbReference>
<feature type="compositionally biased region" description="Polar residues" evidence="2">
    <location>
        <begin position="83"/>
        <end position="110"/>
    </location>
</feature>
<evidence type="ECO:0000256" key="1">
    <source>
        <dbReference type="ARBA" id="ARBA00023242"/>
    </source>
</evidence>
<dbReference type="GO" id="GO:0008270">
    <property type="term" value="F:zinc ion binding"/>
    <property type="evidence" value="ECO:0007669"/>
    <property type="project" value="InterPro"/>
</dbReference>
<comment type="caution">
    <text evidence="4">The sequence shown here is derived from an EMBL/GenBank/DDBJ whole genome shotgun (WGS) entry which is preliminary data.</text>
</comment>
<protein>
    <recommendedName>
        <fullName evidence="3">Zn(2)-C6 fungal-type domain-containing protein</fullName>
    </recommendedName>
</protein>
<dbReference type="PROSITE" id="PS00463">
    <property type="entry name" value="ZN2_CY6_FUNGAL_1"/>
    <property type="match status" value="1"/>
</dbReference>
<dbReference type="PROSITE" id="PS50048">
    <property type="entry name" value="ZN2_CY6_FUNGAL_2"/>
    <property type="match status" value="1"/>
</dbReference>
<feature type="region of interest" description="Disordered" evidence="2">
    <location>
        <begin position="52"/>
        <end position="111"/>
    </location>
</feature>
<organism evidence="4 5">
    <name type="scientific">Microdochium trichocladiopsis</name>
    <dbReference type="NCBI Taxonomy" id="1682393"/>
    <lineage>
        <taxon>Eukaryota</taxon>
        <taxon>Fungi</taxon>
        <taxon>Dikarya</taxon>
        <taxon>Ascomycota</taxon>
        <taxon>Pezizomycotina</taxon>
        <taxon>Sordariomycetes</taxon>
        <taxon>Xylariomycetidae</taxon>
        <taxon>Xylariales</taxon>
        <taxon>Microdochiaceae</taxon>
        <taxon>Microdochium</taxon>
    </lineage>
</organism>
<proteinExistence type="predicted"/>
<dbReference type="CDD" id="cd00067">
    <property type="entry name" value="GAL4"/>
    <property type="match status" value="1"/>
</dbReference>
<evidence type="ECO:0000259" key="3">
    <source>
        <dbReference type="PROSITE" id="PS50048"/>
    </source>
</evidence>
<evidence type="ECO:0000313" key="5">
    <source>
        <dbReference type="Proteomes" id="UP000756346"/>
    </source>
</evidence>
<feature type="region of interest" description="Disordered" evidence="2">
    <location>
        <begin position="334"/>
        <end position="371"/>
    </location>
</feature>
<dbReference type="Proteomes" id="UP000756346">
    <property type="component" value="Unassembled WGS sequence"/>
</dbReference>
<dbReference type="Gene3D" id="4.10.240.10">
    <property type="entry name" value="Zn(2)-C6 fungal-type DNA-binding domain"/>
    <property type="match status" value="1"/>
</dbReference>
<dbReference type="RefSeq" id="XP_046008202.1">
    <property type="nucleotide sequence ID" value="XM_046162699.1"/>
</dbReference>
<name>A0A9P9BL91_9PEZI</name>
<dbReference type="OrthoDB" id="5350673at2759"/>
<dbReference type="Pfam" id="PF00172">
    <property type="entry name" value="Zn_clus"/>
    <property type="match status" value="1"/>
</dbReference>
<gene>
    <name evidence="4" type="ORF">B0I36DRAFT_434317</name>
</gene>
<dbReference type="AlphaFoldDB" id="A0A9P9BL91"/>
<dbReference type="InterPro" id="IPR052400">
    <property type="entry name" value="Zn2-C6_fungal_TF"/>
</dbReference>
<dbReference type="PANTHER" id="PTHR47657:SF7">
    <property type="entry name" value="STEROL REGULATORY ELEMENT-BINDING PROTEIN ECM22"/>
    <property type="match status" value="1"/>
</dbReference>
<feature type="compositionally biased region" description="Low complexity" evidence="2">
    <location>
        <begin position="354"/>
        <end position="364"/>
    </location>
</feature>
<dbReference type="InterPro" id="IPR036864">
    <property type="entry name" value="Zn2-C6_fun-type_DNA-bd_sf"/>
</dbReference>
<feature type="domain" description="Zn(2)-C6 fungal-type" evidence="3">
    <location>
        <begin position="11"/>
        <end position="41"/>
    </location>
</feature>